<evidence type="ECO:0000256" key="4">
    <source>
        <dbReference type="ARBA" id="ARBA00022741"/>
    </source>
</evidence>
<evidence type="ECO:0000256" key="6">
    <source>
        <dbReference type="ARBA" id="ARBA00024207"/>
    </source>
</evidence>
<dbReference type="Pfam" id="PF01934">
    <property type="entry name" value="HepT-like"/>
    <property type="match status" value="1"/>
</dbReference>
<comment type="caution">
    <text evidence="7">The sequence shown here is derived from an EMBL/GenBank/DDBJ whole genome shotgun (WGS) entry which is preliminary data.</text>
</comment>
<evidence type="ECO:0000313" key="7">
    <source>
        <dbReference type="EMBL" id="MRD49663.1"/>
    </source>
</evidence>
<protein>
    <submittedName>
        <fullName evidence="7">DUF86 domain-containing protein</fullName>
    </submittedName>
</protein>
<accession>A0A844B942</accession>
<keyword evidence="5" id="KW-0378">Hydrolase</keyword>
<dbReference type="GO" id="GO:0004540">
    <property type="term" value="F:RNA nuclease activity"/>
    <property type="evidence" value="ECO:0007669"/>
    <property type="project" value="InterPro"/>
</dbReference>
<dbReference type="Proteomes" id="UP000487350">
    <property type="component" value="Unassembled WGS sequence"/>
</dbReference>
<organism evidence="7 8">
    <name type="scientific">Caenimonas koreensis DSM 17982</name>
    <dbReference type="NCBI Taxonomy" id="1121255"/>
    <lineage>
        <taxon>Bacteria</taxon>
        <taxon>Pseudomonadati</taxon>
        <taxon>Pseudomonadota</taxon>
        <taxon>Betaproteobacteria</taxon>
        <taxon>Burkholderiales</taxon>
        <taxon>Comamonadaceae</taxon>
        <taxon>Caenimonas</taxon>
    </lineage>
</organism>
<dbReference type="GO" id="GO:0000166">
    <property type="term" value="F:nucleotide binding"/>
    <property type="evidence" value="ECO:0007669"/>
    <property type="project" value="UniProtKB-KW"/>
</dbReference>
<keyword evidence="3" id="KW-0540">Nuclease</keyword>
<dbReference type="GO" id="GO:0110001">
    <property type="term" value="C:toxin-antitoxin complex"/>
    <property type="evidence" value="ECO:0007669"/>
    <property type="project" value="InterPro"/>
</dbReference>
<dbReference type="GO" id="GO:0016787">
    <property type="term" value="F:hydrolase activity"/>
    <property type="evidence" value="ECO:0007669"/>
    <property type="project" value="UniProtKB-KW"/>
</dbReference>
<dbReference type="PANTHER" id="PTHR34139:SF1">
    <property type="entry name" value="RNASE MJ1380-RELATED"/>
    <property type="match status" value="1"/>
</dbReference>
<dbReference type="InterPro" id="IPR037038">
    <property type="entry name" value="HepT-like_sf"/>
</dbReference>
<evidence type="ECO:0000313" key="8">
    <source>
        <dbReference type="Proteomes" id="UP000487350"/>
    </source>
</evidence>
<sequence>MHPDAEKLLWDAQQAADRVARFTKGRTLADYEADDFLRSAVERQFEIVGEALNRLSRVDPATASTIADLPRVVAFRNVLAHGYASVDNRIVWGVIEGSLDSLRAALDRLLAQP</sequence>
<dbReference type="InterPro" id="IPR008201">
    <property type="entry name" value="HepT-like"/>
</dbReference>
<dbReference type="EMBL" id="WJBU01000029">
    <property type="protein sequence ID" value="MRD49663.1"/>
    <property type="molecule type" value="Genomic_DNA"/>
</dbReference>
<dbReference type="PANTHER" id="PTHR34139">
    <property type="entry name" value="UPF0331 PROTEIN MJ0127"/>
    <property type="match status" value="1"/>
</dbReference>
<comment type="similarity">
    <text evidence="6">Belongs to the HepT RNase toxin family.</text>
</comment>
<dbReference type="InterPro" id="IPR051813">
    <property type="entry name" value="HepT_RNase_toxin"/>
</dbReference>
<evidence type="ECO:0000256" key="5">
    <source>
        <dbReference type="ARBA" id="ARBA00022801"/>
    </source>
</evidence>
<gene>
    <name evidence="7" type="ORF">GHT07_20515</name>
</gene>
<evidence type="ECO:0000256" key="3">
    <source>
        <dbReference type="ARBA" id="ARBA00022722"/>
    </source>
</evidence>
<keyword evidence="1" id="KW-0597">Phosphoprotein</keyword>
<dbReference type="OrthoDB" id="4829434at2"/>
<keyword evidence="4" id="KW-0547">Nucleotide-binding</keyword>
<dbReference type="AlphaFoldDB" id="A0A844B942"/>
<keyword evidence="8" id="KW-1185">Reference proteome</keyword>
<dbReference type="RefSeq" id="WP_153586958.1">
    <property type="nucleotide sequence ID" value="NZ_WJBU01000029.1"/>
</dbReference>
<evidence type="ECO:0000256" key="1">
    <source>
        <dbReference type="ARBA" id="ARBA00022553"/>
    </source>
</evidence>
<name>A0A844B942_9BURK</name>
<keyword evidence="2" id="KW-1277">Toxin-antitoxin system</keyword>
<proteinExistence type="inferred from homology"/>
<reference evidence="7 8" key="1">
    <citation type="submission" date="2019-11" db="EMBL/GenBank/DDBJ databases">
        <title>Caenimonas koreensis gen. nov., sp. nov., isolated from activated sludge.</title>
        <authorList>
            <person name="Seung H.R."/>
        </authorList>
    </citation>
    <scope>NUCLEOTIDE SEQUENCE [LARGE SCALE GENOMIC DNA]</scope>
    <source>
        <strain evidence="7 8">EMB320</strain>
    </source>
</reference>
<dbReference type="Gene3D" id="1.20.120.580">
    <property type="entry name" value="bsu32300-like"/>
    <property type="match status" value="1"/>
</dbReference>
<evidence type="ECO:0000256" key="2">
    <source>
        <dbReference type="ARBA" id="ARBA00022649"/>
    </source>
</evidence>